<evidence type="ECO:0000259" key="7">
    <source>
        <dbReference type="PROSITE" id="PS50893"/>
    </source>
</evidence>
<dbReference type="SUPFAM" id="SSF90123">
    <property type="entry name" value="ABC transporter transmembrane region"/>
    <property type="match status" value="1"/>
</dbReference>
<dbReference type="GO" id="GO:0034040">
    <property type="term" value="F:ATPase-coupled lipid transmembrane transporter activity"/>
    <property type="evidence" value="ECO:0007669"/>
    <property type="project" value="TreeGrafter"/>
</dbReference>
<dbReference type="InterPro" id="IPR039421">
    <property type="entry name" value="Type_1_exporter"/>
</dbReference>
<dbReference type="PROSITE" id="PS50929">
    <property type="entry name" value="ABC_TM1F"/>
    <property type="match status" value="1"/>
</dbReference>
<keyword evidence="2" id="KW-0812">Transmembrane</keyword>
<dbReference type="SMART" id="SM00382">
    <property type="entry name" value="AAA"/>
    <property type="match status" value="1"/>
</dbReference>
<gene>
    <name evidence="9" type="ORF">METZ01_LOCUS392699</name>
</gene>
<reference evidence="9" key="1">
    <citation type="submission" date="2018-05" db="EMBL/GenBank/DDBJ databases">
        <authorList>
            <person name="Lanie J.A."/>
            <person name="Ng W.-L."/>
            <person name="Kazmierczak K.M."/>
            <person name="Andrzejewski T.M."/>
            <person name="Davidsen T.M."/>
            <person name="Wayne K.J."/>
            <person name="Tettelin H."/>
            <person name="Glass J.I."/>
            <person name="Rusch D."/>
            <person name="Podicherti R."/>
            <person name="Tsui H.-C.T."/>
            <person name="Winkler M.E."/>
        </authorList>
    </citation>
    <scope>NUCLEOTIDE SEQUENCE</scope>
</reference>
<dbReference type="InterPro" id="IPR003439">
    <property type="entry name" value="ABC_transporter-like_ATP-bd"/>
</dbReference>
<evidence type="ECO:0000313" key="9">
    <source>
        <dbReference type="EMBL" id="SVD39845.1"/>
    </source>
</evidence>
<name>A0A382V1D7_9ZZZZ</name>
<dbReference type="EMBL" id="UINC01148136">
    <property type="protein sequence ID" value="SVD39845.1"/>
    <property type="molecule type" value="Genomic_DNA"/>
</dbReference>
<protein>
    <recommendedName>
        <fullName evidence="10">ABC transporter domain-containing protein</fullName>
    </recommendedName>
</protein>
<dbReference type="InterPro" id="IPR003593">
    <property type="entry name" value="AAA+_ATPase"/>
</dbReference>
<dbReference type="GO" id="GO:0140359">
    <property type="term" value="F:ABC-type transporter activity"/>
    <property type="evidence" value="ECO:0007669"/>
    <property type="project" value="InterPro"/>
</dbReference>
<evidence type="ECO:0008006" key="10">
    <source>
        <dbReference type="Google" id="ProtNLM"/>
    </source>
</evidence>
<dbReference type="InterPro" id="IPR036640">
    <property type="entry name" value="ABC1_TM_sf"/>
</dbReference>
<dbReference type="GO" id="GO:0016887">
    <property type="term" value="F:ATP hydrolysis activity"/>
    <property type="evidence" value="ECO:0007669"/>
    <property type="project" value="InterPro"/>
</dbReference>
<evidence type="ECO:0000256" key="5">
    <source>
        <dbReference type="ARBA" id="ARBA00022989"/>
    </source>
</evidence>
<dbReference type="InterPro" id="IPR017871">
    <property type="entry name" value="ABC_transporter-like_CS"/>
</dbReference>
<feature type="non-terminal residue" evidence="9">
    <location>
        <position position="289"/>
    </location>
</feature>
<dbReference type="PANTHER" id="PTHR24221:SF654">
    <property type="entry name" value="ATP-BINDING CASSETTE SUB-FAMILY B MEMBER 6"/>
    <property type="match status" value="1"/>
</dbReference>
<dbReference type="GO" id="GO:0005524">
    <property type="term" value="F:ATP binding"/>
    <property type="evidence" value="ECO:0007669"/>
    <property type="project" value="UniProtKB-KW"/>
</dbReference>
<dbReference type="Gene3D" id="1.20.1560.10">
    <property type="entry name" value="ABC transporter type 1, transmembrane domain"/>
    <property type="match status" value="1"/>
</dbReference>
<feature type="domain" description="ABC transporter" evidence="7">
    <location>
        <begin position="86"/>
        <end position="289"/>
    </location>
</feature>
<dbReference type="Gene3D" id="3.40.50.300">
    <property type="entry name" value="P-loop containing nucleotide triphosphate hydrolases"/>
    <property type="match status" value="1"/>
</dbReference>
<evidence type="ECO:0000256" key="6">
    <source>
        <dbReference type="ARBA" id="ARBA00023136"/>
    </source>
</evidence>
<dbReference type="GO" id="GO:0016020">
    <property type="term" value="C:membrane"/>
    <property type="evidence" value="ECO:0007669"/>
    <property type="project" value="UniProtKB-SubCell"/>
</dbReference>
<dbReference type="PROSITE" id="PS00211">
    <property type="entry name" value="ABC_TRANSPORTER_1"/>
    <property type="match status" value="1"/>
</dbReference>
<evidence type="ECO:0000256" key="3">
    <source>
        <dbReference type="ARBA" id="ARBA00022741"/>
    </source>
</evidence>
<evidence type="ECO:0000256" key="1">
    <source>
        <dbReference type="ARBA" id="ARBA00004141"/>
    </source>
</evidence>
<dbReference type="SUPFAM" id="SSF52540">
    <property type="entry name" value="P-loop containing nucleoside triphosphate hydrolases"/>
    <property type="match status" value="1"/>
</dbReference>
<feature type="non-terminal residue" evidence="9">
    <location>
        <position position="1"/>
    </location>
</feature>
<dbReference type="PANTHER" id="PTHR24221">
    <property type="entry name" value="ATP-BINDING CASSETTE SUB-FAMILY B"/>
    <property type="match status" value="1"/>
</dbReference>
<dbReference type="Pfam" id="PF00005">
    <property type="entry name" value="ABC_tran"/>
    <property type="match status" value="1"/>
</dbReference>
<keyword evidence="3" id="KW-0547">Nucleotide-binding</keyword>
<sequence>TRIGTLVIWLVGGARVLEGELSLGFFTVFTGYMWQFYGPVEGLCRLNHRFQRAATSAERVFETLDSQPDVRDIPDAPPMPRLVGRVEFDDVTFAYDDKPVLRHVDLVVEPGEMIGLAGHSGAGKSTLINLICRFYDVGEGAIRIDGRDVRDVELKSLRDQIGVVLQDPFLFNGTVGDNIAYGKPGASLDEIVAAARAAHAHDFLMNLPHGCDTVVGERGTRLSGGERQRVSIARAILRDPRILILDEATSSVDTETEVKIQEALERLIRGRTTFAIAHRLSTLRHANRL</sequence>
<evidence type="ECO:0000259" key="8">
    <source>
        <dbReference type="PROSITE" id="PS50929"/>
    </source>
</evidence>
<dbReference type="InterPro" id="IPR011527">
    <property type="entry name" value="ABC1_TM_dom"/>
</dbReference>
<keyword evidence="6" id="KW-0472">Membrane</keyword>
<organism evidence="9">
    <name type="scientific">marine metagenome</name>
    <dbReference type="NCBI Taxonomy" id="408172"/>
    <lineage>
        <taxon>unclassified sequences</taxon>
        <taxon>metagenomes</taxon>
        <taxon>ecological metagenomes</taxon>
    </lineage>
</organism>
<evidence type="ECO:0000256" key="2">
    <source>
        <dbReference type="ARBA" id="ARBA00022692"/>
    </source>
</evidence>
<dbReference type="AlphaFoldDB" id="A0A382V1D7"/>
<accession>A0A382V1D7</accession>
<dbReference type="InterPro" id="IPR027417">
    <property type="entry name" value="P-loop_NTPase"/>
</dbReference>
<keyword evidence="4" id="KW-0067">ATP-binding</keyword>
<dbReference type="FunFam" id="3.40.50.300:FF:000218">
    <property type="entry name" value="Multidrug ABC transporter ATP-binding protein"/>
    <property type="match status" value="1"/>
</dbReference>
<dbReference type="PROSITE" id="PS50893">
    <property type="entry name" value="ABC_TRANSPORTER_2"/>
    <property type="match status" value="1"/>
</dbReference>
<feature type="domain" description="ABC transmembrane type-1" evidence="8">
    <location>
        <begin position="1"/>
        <end position="52"/>
    </location>
</feature>
<comment type="subcellular location">
    <subcellularLocation>
        <location evidence="1">Membrane</location>
        <topology evidence="1">Multi-pass membrane protein</topology>
    </subcellularLocation>
</comment>
<proteinExistence type="predicted"/>
<keyword evidence="5" id="KW-1133">Transmembrane helix</keyword>
<evidence type="ECO:0000256" key="4">
    <source>
        <dbReference type="ARBA" id="ARBA00022840"/>
    </source>
</evidence>